<evidence type="ECO:0000259" key="2">
    <source>
        <dbReference type="Pfam" id="PF00156"/>
    </source>
</evidence>
<accession>A0ABV2QEC8</accession>
<comment type="caution">
    <text evidence="3">The sequence shown here is derived from an EMBL/GenBank/DDBJ whole genome shotgun (WGS) entry which is preliminary data.</text>
</comment>
<dbReference type="InterPro" id="IPR051910">
    <property type="entry name" value="ComF/GntX_DNA_util-trans"/>
</dbReference>
<organism evidence="3 4">
    <name type="scientific">Ottowia thiooxydans</name>
    <dbReference type="NCBI Taxonomy" id="219182"/>
    <lineage>
        <taxon>Bacteria</taxon>
        <taxon>Pseudomonadati</taxon>
        <taxon>Pseudomonadota</taxon>
        <taxon>Betaproteobacteria</taxon>
        <taxon>Burkholderiales</taxon>
        <taxon>Comamonadaceae</taxon>
        <taxon>Ottowia</taxon>
    </lineage>
</organism>
<dbReference type="RefSeq" id="WP_354447609.1">
    <property type="nucleotide sequence ID" value="NZ_JBEPSH010000009.1"/>
</dbReference>
<keyword evidence="4" id="KW-1185">Reference proteome</keyword>
<evidence type="ECO:0000313" key="4">
    <source>
        <dbReference type="Proteomes" id="UP001549320"/>
    </source>
</evidence>
<reference evidence="3 4" key="1">
    <citation type="submission" date="2024-06" db="EMBL/GenBank/DDBJ databases">
        <title>Sorghum-associated microbial communities from plants grown in Nebraska, USA.</title>
        <authorList>
            <person name="Schachtman D."/>
        </authorList>
    </citation>
    <scope>NUCLEOTIDE SEQUENCE [LARGE SCALE GENOMIC DNA]</scope>
    <source>
        <strain evidence="3 4">2709</strain>
    </source>
</reference>
<feature type="domain" description="Phosphoribosyltransferase" evidence="2">
    <location>
        <begin position="75"/>
        <end position="163"/>
    </location>
</feature>
<dbReference type="Proteomes" id="UP001549320">
    <property type="component" value="Unassembled WGS sequence"/>
</dbReference>
<dbReference type="SUPFAM" id="SSF53271">
    <property type="entry name" value="PRTase-like"/>
    <property type="match status" value="1"/>
</dbReference>
<dbReference type="InterPro" id="IPR000836">
    <property type="entry name" value="PRTase_dom"/>
</dbReference>
<dbReference type="Pfam" id="PF00156">
    <property type="entry name" value="Pribosyltran"/>
    <property type="match status" value="1"/>
</dbReference>
<dbReference type="PANTHER" id="PTHR47505">
    <property type="entry name" value="DNA UTILIZATION PROTEIN YHGH"/>
    <property type="match status" value="1"/>
</dbReference>
<proteinExistence type="inferred from homology"/>
<protein>
    <submittedName>
        <fullName evidence="3">ComF family protein</fullName>
    </submittedName>
</protein>
<dbReference type="CDD" id="cd06223">
    <property type="entry name" value="PRTases_typeI"/>
    <property type="match status" value="1"/>
</dbReference>
<dbReference type="EMBL" id="JBEPSH010000009">
    <property type="protein sequence ID" value="MET4579394.1"/>
    <property type="molecule type" value="Genomic_DNA"/>
</dbReference>
<dbReference type="Gene3D" id="3.40.50.2020">
    <property type="match status" value="1"/>
</dbReference>
<evidence type="ECO:0000256" key="1">
    <source>
        <dbReference type="ARBA" id="ARBA00008007"/>
    </source>
</evidence>
<gene>
    <name evidence="3" type="ORF">ABIE13_004522</name>
</gene>
<dbReference type="PANTHER" id="PTHR47505:SF1">
    <property type="entry name" value="DNA UTILIZATION PROTEIN YHGH"/>
    <property type="match status" value="1"/>
</dbReference>
<evidence type="ECO:0000313" key="3">
    <source>
        <dbReference type="EMBL" id="MET4579394.1"/>
    </source>
</evidence>
<comment type="similarity">
    <text evidence="1">Belongs to the ComF/GntX family.</text>
</comment>
<dbReference type="InterPro" id="IPR029057">
    <property type="entry name" value="PRTase-like"/>
</dbReference>
<sequence length="166" mass="18031">MDACLCAVTYQWPWTDCIAGFKFKNDTGLAATLAEILMRTPGVAPVLAAADAVVPLPLSAPRLAERGYNQTLLLARRLAPGRVRADVLQRTRHTLPQHEKTREQRLKSLVGAFSVHPARAGDLRGQRVVLLDDVMTTGATLRAAAGELRKANPRHITALVIARTGH</sequence>
<name>A0ABV2QEC8_9BURK</name>